<dbReference type="EMBL" id="KB467898">
    <property type="protein sequence ID" value="PCH36792.1"/>
    <property type="molecule type" value="Genomic_DNA"/>
</dbReference>
<organism evidence="2 3">
    <name type="scientific">Wolfiporia cocos (strain MD-104)</name>
    <name type="common">Brown rot fungus</name>
    <dbReference type="NCBI Taxonomy" id="742152"/>
    <lineage>
        <taxon>Eukaryota</taxon>
        <taxon>Fungi</taxon>
        <taxon>Dikarya</taxon>
        <taxon>Basidiomycota</taxon>
        <taxon>Agaricomycotina</taxon>
        <taxon>Agaricomycetes</taxon>
        <taxon>Polyporales</taxon>
        <taxon>Phaeolaceae</taxon>
        <taxon>Wolfiporia</taxon>
    </lineage>
</organism>
<dbReference type="Proteomes" id="UP000218811">
    <property type="component" value="Unassembled WGS sequence"/>
</dbReference>
<feature type="region of interest" description="Disordered" evidence="1">
    <location>
        <begin position="1"/>
        <end position="110"/>
    </location>
</feature>
<dbReference type="OrthoDB" id="2798901at2759"/>
<reference evidence="2 3" key="1">
    <citation type="journal article" date="2012" name="Science">
        <title>The Paleozoic origin of enzymatic lignin decomposition reconstructed from 31 fungal genomes.</title>
        <authorList>
            <person name="Floudas D."/>
            <person name="Binder M."/>
            <person name="Riley R."/>
            <person name="Barry K."/>
            <person name="Blanchette R.A."/>
            <person name="Henrissat B."/>
            <person name="Martinez A.T."/>
            <person name="Otillar R."/>
            <person name="Spatafora J.W."/>
            <person name="Yadav J.S."/>
            <person name="Aerts A."/>
            <person name="Benoit I."/>
            <person name="Boyd A."/>
            <person name="Carlson A."/>
            <person name="Copeland A."/>
            <person name="Coutinho P.M."/>
            <person name="de Vries R.P."/>
            <person name="Ferreira P."/>
            <person name="Findley K."/>
            <person name="Foster B."/>
            <person name="Gaskell J."/>
            <person name="Glotzer D."/>
            <person name="Gorecki P."/>
            <person name="Heitman J."/>
            <person name="Hesse C."/>
            <person name="Hori C."/>
            <person name="Igarashi K."/>
            <person name="Jurgens J.A."/>
            <person name="Kallen N."/>
            <person name="Kersten P."/>
            <person name="Kohler A."/>
            <person name="Kuees U."/>
            <person name="Kumar T.K.A."/>
            <person name="Kuo A."/>
            <person name="LaButti K."/>
            <person name="Larrondo L.F."/>
            <person name="Lindquist E."/>
            <person name="Ling A."/>
            <person name="Lombard V."/>
            <person name="Lucas S."/>
            <person name="Lundell T."/>
            <person name="Martin R."/>
            <person name="McLaughlin D.J."/>
            <person name="Morgenstern I."/>
            <person name="Morin E."/>
            <person name="Murat C."/>
            <person name="Nagy L.G."/>
            <person name="Nolan M."/>
            <person name="Ohm R.A."/>
            <person name="Patyshakuliyeva A."/>
            <person name="Rokas A."/>
            <person name="Ruiz-Duenas F.J."/>
            <person name="Sabat G."/>
            <person name="Salamov A."/>
            <person name="Samejima M."/>
            <person name="Schmutz J."/>
            <person name="Slot J.C."/>
            <person name="St John F."/>
            <person name="Stenlid J."/>
            <person name="Sun H."/>
            <person name="Sun S."/>
            <person name="Syed K."/>
            <person name="Tsang A."/>
            <person name="Wiebenga A."/>
            <person name="Young D."/>
            <person name="Pisabarro A."/>
            <person name="Eastwood D.C."/>
            <person name="Martin F."/>
            <person name="Cullen D."/>
            <person name="Grigoriev I.V."/>
            <person name="Hibbett D.S."/>
        </authorList>
    </citation>
    <scope>NUCLEOTIDE SEQUENCE [LARGE SCALE GENOMIC DNA]</scope>
    <source>
        <strain evidence="2 3">MD-104</strain>
    </source>
</reference>
<dbReference type="STRING" id="742152.A0A2H3J3H8"/>
<protein>
    <recommendedName>
        <fullName evidence="4">F-box domain-containing protein</fullName>
    </recommendedName>
</protein>
<dbReference type="AlphaFoldDB" id="A0A2H3J3H8"/>
<sequence length="448" mass="50584">MGRDHPGRLSRQNKGKMAKADAVEQRAQEATAPQIRKNRQGALHAEAADLHGIEQSTQVKPVTRKGVEGGNMLERAREVKKPGWRHIGRVPGAPDTALTEGNPSSRIPQLPVETPRYRYWMQRNIALNNRSHVQGHARRARTQPHILEQARTVWVLGGANKGEQAPIPQLGTLAIMGAGKLPLVGHLVIQREIWKPSDSHQLIFACLSTYSSVTTLRPLDVTFPKVREFARLVCALPSLVHLKCTNVLFTNTVPRTSLAITRRPSSVRLIELVIFSIDETSSNVEANRALIDHLCYARLVTDLQIFEFYAEASSDSNRSLRNLKLSPYLRQGKDLQTDAVSDTIASVFDLARCDSLETVTFESLEKFREVSIVLKRPMYRRKTEACMQRTMSALKKDICPQLDELFFHKDYGKLRYVDFVFCTQPDRAMPDATEWASLLKAELPRLYE</sequence>
<accession>A0A2H3J3H8</accession>
<feature type="compositionally biased region" description="Basic and acidic residues" evidence="1">
    <location>
        <begin position="18"/>
        <end position="27"/>
    </location>
</feature>
<evidence type="ECO:0000256" key="1">
    <source>
        <dbReference type="SAM" id="MobiDB-lite"/>
    </source>
</evidence>
<name>A0A2H3J3H8_WOLCO</name>
<keyword evidence="3" id="KW-1185">Reference proteome</keyword>
<evidence type="ECO:0000313" key="3">
    <source>
        <dbReference type="Proteomes" id="UP000218811"/>
    </source>
</evidence>
<gene>
    <name evidence="2" type="ORF">WOLCODRAFT_157482</name>
</gene>
<evidence type="ECO:0000313" key="2">
    <source>
        <dbReference type="EMBL" id="PCH36792.1"/>
    </source>
</evidence>
<evidence type="ECO:0008006" key="4">
    <source>
        <dbReference type="Google" id="ProtNLM"/>
    </source>
</evidence>
<proteinExistence type="predicted"/>